<accession>A0A2C5XHA6</accession>
<evidence type="ECO:0000313" key="2">
    <source>
        <dbReference type="Proteomes" id="UP000226192"/>
    </source>
</evidence>
<dbReference type="InterPro" id="IPR036610">
    <property type="entry name" value="PEBP-like_sf"/>
</dbReference>
<dbReference type="OrthoDB" id="2153661at2759"/>
<organism evidence="1 2">
    <name type="scientific">Ophiocordyceps australis</name>
    <dbReference type="NCBI Taxonomy" id="1399860"/>
    <lineage>
        <taxon>Eukaryota</taxon>
        <taxon>Fungi</taxon>
        <taxon>Dikarya</taxon>
        <taxon>Ascomycota</taxon>
        <taxon>Pezizomycotina</taxon>
        <taxon>Sordariomycetes</taxon>
        <taxon>Hypocreomycetidae</taxon>
        <taxon>Hypocreales</taxon>
        <taxon>Ophiocordycipitaceae</taxon>
        <taxon>Ophiocordyceps</taxon>
    </lineage>
</organism>
<dbReference type="SUPFAM" id="SSF49777">
    <property type="entry name" value="PEBP-like"/>
    <property type="match status" value="1"/>
</dbReference>
<keyword evidence="2" id="KW-1185">Reference proteome</keyword>
<dbReference type="Proteomes" id="UP000226192">
    <property type="component" value="Unassembled WGS sequence"/>
</dbReference>
<dbReference type="PANTHER" id="PTHR11362:SF82">
    <property type="entry name" value="PHOSPHATIDYLETHANOLAMINE-BINDING PROTEIN 4"/>
    <property type="match status" value="1"/>
</dbReference>
<dbReference type="InterPro" id="IPR035810">
    <property type="entry name" value="PEBP_euk"/>
</dbReference>
<dbReference type="EMBL" id="NJET01000067">
    <property type="protein sequence ID" value="PHH62608.1"/>
    <property type="molecule type" value="Genomic_DNA"/>
</dbReference>
<sequence>MSSLDLDPDTVLPAYEAPLIKAGKLPVGSRRRRVAMRITAGIPFEQLPYQTFQEARKILAADRKDKIARATRQLQLIKRLEARDVKDVPGGERRRQLRLKDMRNEVARLKMLADVNDPLIIKRFQDGLGDMNKPIYRYYAEKKWRQYDARLIQQRIEQFHIVPDILPKLTVTADVQIFYQRVKTQPGAFVNSAVSVNPPRLKVQVFDAGQRLITIAVIDPDVPDLAKDCFAKRCHFLAVNVPLSPTTPSLPLSRIKSSQQLLVPWAPPHAQKGSPYHRLCIVLFEQDGPVDGVEALRHKFTHPTSRFSLRRLCDFIPVRPFGFNLFRTKWDDDMADVMRRFNIPGYDMELKRTHIASMKPPVKQRGWEAKRQGPKYRFLWKYTKRLRVDVSSSRRRAIRNNRR</sequence>
<comment type="caution">
    <text evidence="1">The sequence shown here is derived from an EMBL/GenBank/DDBJ whole genome shotgun (WGS) entry which is preliminary data.</text>
</comment>
<evidence type="ECO:0008006" key="3">
    <source>
        <dbReference type="Google" id="ProtNLM"/>
    </source>
</evidence>
<evidence type="ECO:0000313" key="1">
    <source>
        <dbReference type="EMBL" id="PHH62608.1"/>
    </source>
</evidence>
<dbReference type="STRING" id="1399860.A0A2C5XHA6"/>
<protein>
    <recommendedName>
        <fullName evidence="3">Phosphatidylethanolamine-binding protein</fullName>
    </recommendedName>
</protein>
<dbReference type="Gene3D" id="3.90.280.10">
    <property type="entry name" value="PEBP-like"/>
    <property type="match status" value="1"/>
</dbReference>
<gene>
    <name evidence="1" type="ORF">CDD81_6842</name>
</gene>
<proteinExistence type="predicted"/>
<dbReference type="Pfam" id="PF01161">
    <property type="entry name" value="PBP"/>
    <property type="match status" value="1"/>
</dbReference>
<dbReference type="Gene3D" id="1.20.58.1180">
    <property type="match status" value="1"/>
</dbReference>
<reference evidence="1 2" key="1">
    <citation type="submission" date="2017-06" db="EMBL/GenBank/DDBJ databases">
        <title>Ant-infecting Ophiocordyceps genomes reveal a high diversity of potential behavioral manipulation genes and a possible major role for enterotoxins.</title>
        <authorList>
            <person name="De Bekker C."/>
            <person name="Evans H.C."/>
            <person name="Brachmann A."/>
            <person name="Hughes D.P."/>
        </authorList>
    </citation>
    <scope>NUCLEOTIDE SEQUENCE [LARGE SCALE GENOMIC DNA]</scope>
    <source>
        <strain evidence="1 2">Map64</strain>
    </source>
</reference>
<dbReference type="CDD" id="cd00866">
    <property type="entry name" value="PEBP_euk"/>
    <property type="match status" value="1"/>
</dbReference>
<name>A0A2C5XHA6_9HYPO</name>
<dbReference type="PANTHER" id="PTHR11362">
    <property type="entry name" value="PHOSPHATIDYLETHANOLAMINE-BINDING PROTEIN"/>
    <property type="match status" value="1"/>
</dbReference>
<dbReference type="InterPro" id="IPR008914">
    <property type="entry name" value="PEBP"/>
</dbReference>
<dbReference type="AlphaFoldDB" id="A0A2C5XHA6"/>